<feature type="transmembrane region" description="Helical" evidence="2">
    <location>
        <begin position="144"/>
        <end position="162"/>
    </location>
</feature>
<feature type="transmembrane region" description="Helical" evidence="2">
    <location>
        <begin position="272"/>
        <end position="294"/>
    </location>
</feature>
<keyword evidence="2" id="KW-0812">Transmembrane</keyword>
<feature type="transmembrane region" description="Helical" evidence="2">
    <location>
        <begin position="375"/>
        <end position="397"/>
    </location>
</feature>
<evidence type="ECO:0008006" key="5">
    <source>
        <dbReference type="Google" id="ProtNLM"/>
    </source>
</evidence>
<dbReference type="AlphaFoldDB" id="E9GUQ3"/>
<organism evidence="3 4">
    <name type="scientific">Daphnia pulex</name>
    <name type="common">Water flea</name>
    <dbReference type="NCBI Taxonomy" id="6669"/>
    <lineage>
        <taxon>Eukaryota</taxon>
        <taxon>Metazoa</taxon>
        <taxon>Ecdysozoa</taxon>
        <taxon>Arthropoda</taxon>
        <taxon>Crustacea</taxon>
        <taxon>Branchiopoda</taxon>
        <taxon>Diplostraca</taxon>
        <taxon>Cladocera</taxon>
        <taxon>Anomopoda</taxon>
        <taxon>Daphniidae</taxon>
        <taxon>Daphnia</taxon>
    </lineage>
</organism>
<dbReference type="GO" id="GO:0022857">
    <property type="term" value="F:transmembrane transporter activity"/>
    <property type="evidence" value="ECO:0000318"/>
    <property type="project" value="GO_Central"/>
</dbReference>
<feature type="transmembrane region" description="Helical" evidence="2">
    <location>
        <begin position="306"/>
        <end position="325"/>
    </location>
</feature>
<feature type="transmembrane region" description="Helical" evidence="2">
    <location>
        <begin position="12"/>
        <end position="32"/>
    </location>
</feature>
<dbReference type="Pfam" id="PF07690">
    <property type="entry name" value="MFS_1"/>
    <property type="match status" value="1"/>
</dbReference>
<keyword evidence="2" id="KW-1133">Transmembrane helix</keyword>
<keyword evidence="2" id="KW-0472">Membrane</keyword>
<reference evidence="3 4" key="1">
    <citation type="journal article" date="2011" name="Science">
        <title>The ecoresponsive genome of Daphnia pulex.</title>
        <authorList>
            <person name="Colbourne J.K."/>
            <person name="Pfrender M.E."/>
            <person name="Gilbert D."/>
            <person name="Thomas W.K."/>
            <person name="Tucker A."/>
            <person name="Oakley T.H."/>
            <person name="Tokishita S."/>
            <person name="Aerts A."/>
            <person name="Arnold G.J."/>
            <person name="Basu M.K."/>
            <person name="Bauer D.J."/>
            <person name="Caceres C.E."/>
            <person name="Carmel L."/>
            <person name="Casola C."/>
            <person name="Choi J.H."/>
            <person name="Detter J.C."/>
            <person name="Dong Q."/>
            <person name="Dusheyko S."/>
            <person name="Eads B.D."/>
            <person name="Frohlich T."/>
            <person name="Geiler-Samerotte K.A."/>
            <person name="Gerlach D."/>
            <person name="Hatcher P."/>
            <person name="Jogdeo S."/>
            <person name="Krijgsveld J."/>
            <person name="Kriventseva E.V."/>
            <person name="Kultz D."/>
            <person name="Laforsch C."/>
            <person name="Lindquist E."/>
            <person name="Lopez J."/>
            <person name="Manak J.R."/>
            <person name="Muller J."/>
            <person name="Pangilinan J."/>
            <person name="Patwardhan R.P."/>
            <person name="Pitluck S."/>
            <person name="Pritham E.J."/>
            <person name="Rechtsteiner A."/>
            <person name="Rho M."/>
            <person name="Rogozin I.B."/>
            <person name="Sakarya O."/>
            <person name="Salamov A."/>
            <person name="Schaack S."/>
            <person name="Shapiro H."/>
            <person name="Shiga Y."/>
            <person name="Skalitzky C."/>
            <person name="Smith Z."/>
            <person name="Souvorov A."/>
            <person name="Sung W."/>
            <person name="Tang Z."/>
            <person name="Tsuchiya D."/>
            <person name="Tu H."/>
            <person name="Vos H."/>
            <person name="Wang M."/>
            <person name="Wolf Y.I."/>
            <person name="Yamagata H."/>
            <person name="Yamada T."/>
            <person name="Ye Y."/>
            <person name="Shaw J.R."/>
            <person name="Andrews J."/>
            <person name="Crease T.J."/>
            <person name="Tang H."/>
            <person name="Lucas S.M."/>
            <person name="Robertson H.M."/>
            <person name="Bork P."/>
            <person name="Koonin E.V."/>
            <person name="Zdobnov E.M."/>
            <person name="Grigoriev I.V."/>
            <person name="Lynch M."/>
            <person name="Boore J.L."/>
        </authorList>
    </citation>
    <scope>NUCLEOTIDE SEQUENCE [LARGE SCALE GENOMIC DNA]</scope>
</reference>
<dbReference type="InParanoid" id="E9GUQ3"/>
<feature type="region of interest" description="Disordered" evidence="1">
    <location>
        <begin position="439"/>
        <end position="473"/>
    </location>
</feature>
<dbReference type="PhylomeDB" id="E9GUQ3"/>
<dbReference type="InterPro" id="IPR036259">
    <property type="entry name" value="MFS_trans_sf"/>
</dbReference>
<dbReference type="OrthoDB" id="6499973at2759"/>
<dbReference type="eggNOG" id="KOG2504">
    <property type="taxonomic scope" value="Eukaryota"/>
</dbReference>
<dbReference type="InterPro" id="IPR050327">
    <property type="entry name" value="Proton-linked_MCT"/>
</dbReference>
<evidence type="ECO:0000313" key="4">
    <source>
        <dbReference type="Proteomes" id="UP000000305"/>
    </source>
</evidence>
<accession>E9GUQ3</accession>
<feature type="transmembrane region" description="Helical" evidence="2">
    <location>
        <begin position="83"/>
        <end position="103"/>
    </location>
</feature>
<protein>
    <recommendedName>
        <fullName evidence="5">Major facilitator superfamily (MFS) profile domain-containing protein</fullName>
    </recommendedName>
</protein>
<dbReference type="SUPFAM" id="SSF103473">
    <property type="entry name" value="MFS general substrate transporter"/>
    <property type="match status" value="1"/>
</dbReference>
<dbReference type="GO" id="GO:0005886">
    <property type="term" value="C:plasma membrane"/>
    <property type="evidence" value="ECO:0000318"/>
    <property type="project" value="GO_Central"/>
</dbReference>
<feature type="transmembrane region" description="Helical" evidence="2">
    <location>
        <begin position="409"/>
        <end position="428"/>
    </location>
</feature>
<feature type="transmembrane region" description="Helical" evidence="2">
    <location>
        <begin position="52"/>
        <end position="76"/>
    </location>
</feature>
<feature type="transmembrane region" description="Helical" evidence="2">
    <location>
        <begin position="240"/>
        <end position="260"/>
    </location>
</feature>
<feature type="non-terminal residue" evidence="3">
    <location>
        <position position="1"/>
    </location>
</feature>
<evidence type="ECO:0000313" key="3">
    <source>
        <dbReference type="EMBL" id="EFX76773.1"/>
    </source>
</evidence>
<dbReference type="KEGG" id="dpx:DAPPUDRAFT_54868"/>
<proteinExistence type="predicted"/>
<feature type="transmembrane region" description="Helical" evidence="2">
    <location>
        <begin position="345"/>
        <end position="363"/>
    </location>
</feature>
<dbReference type="OMA" id="CTIRQHY"/>
<keyword evidence="4" id="KW-1185">Reference proteome</keyword>
<name>E9GUQ3_DAPPU</name>
<sequence length="641" mass="70291">TLKLHYYPEAGWGWVILFCASVTQCVSYGLLLAAGTLMTATTLPVYTRRSCIITSALAALSLCVASLLSPVIVAWCRRKSTRLTAVFGGLLAALGLLFTSFASQFHQLFLSYGLILGVGVGLTRDTATLMVGQYFKRRREAVEIALVGSSGIGLALMTVFLHTTLGAIGWRLGLQAVTGLVLLTFILGSCYRSASLYHPQRRAILHLKNQRKKIKEKNKHEEKPPFFDFTSLKSRTIQTIMVSTASIAAGIYTPLIYLGYEAEKTQGRDSSMWLQVYIGLAWTLGCAAVGLLIVREPAECKIGRQYLCQAAGLLAALSLLSQAVVSTPWSSHSPIGQQPTADGRYSLFCWVYGFGLGAYHYALKMFVYQRVRARNFARAWSFVQASQALPLVCGIPFTGFLSTEYGQETAYYASSAFVFSGSLALFIIDLRKYVLSHSHSHSHKHQHRKKQKGANRPRTPKVASEPNTDGAGGGSVVVDGEICRIDVDGIELGELPYGAAAAELTCISEEGIADMDIPDHLLEELDFAADCITSCDKVENYLMLSEYENNLIQQSSTSSTERKSRKSSIFRQIGQTFSGRYGSKGDYSERCLHAPSTHHFGHGNRRLSNVQRGGRDHCDSPLKIIQIHESNDAEGKAEGRV</sequence>
<dbReference type="HOGENOM" id="CLU_020650_1_0_1"/>
<feature type="transmembrane region" description="Helical" evidence="2">
    <location>
        <begin position="168"/>
        <end position="191"/>
    </location>
</feature>
<dbReference type="EMBL" id="GL732566">
    <property type="protein sequence ID" value="EFX76773.1"/>
    <property type="molecule type" value="Genomic_DNA"/>
</dbReference>
<dbReference type="PANTHER" id="PTHR11360:SF251">
    <property type="entry name" value="MAJOR FACILITATOR SUPERFAMILY (MFS) PROFILE DOMAIN-CONTAINING PROTEIN"/>
    <property type="match status" value="1"/>
</dbReference>
<evidence type="ECO:0000256" key="2">
    <source>
        <dbReference type="SAM" id="Phobius"/>
    </source>
</evidence>
<evidence type="ECO:0000256" key="1">
    <source>
        <dbReference type="SAM" id="MobiDB-lite"/>
    </source>
</evidence>
<gene>
    <name evidence="3" type="ORF">DAPPUDRAFT_54868</name>
</gene>
<dbReference type="Gene3D" id="1.20.1250.20">
    <property type="entry name" value="MFS general substrate transporter like domains"/>
    <property type="match status" value="1"/>
</dbReference>
<dbReference type="PANTHER" id="PTHR11360">
    <property type="entry name" value="MONOCARBOXYLATE TRANSPORTER"/>
    <property type="match status" value="1"/>
</dbReference>
<dbReference type="Proteomes" id="UP000000305">
    <property type="component" value="Unassembled WGS sequence"/>
</dbReference>
<dbReference type="InterPro" id="IPR011701">
    <property type="entry name" value="MFS"/>
</dbReference>
<feature type="transmembrane region" description="Helical" evidence="2">
    <location>
        <begin position="109"/>
        <end position="132"/>
    </location>
</feature>
<feature type="compositionally biased region" description="Basic residues" evidence="1">
    <location>
        <begin position="439"/>
        <end position="459"/>
    </location>
</feature>